<dbReference type="SMART" id="SM00382">
    <property type="entry name" value="AAA"/>
    <property type="match status" value="2"/>
</dbReference>
<dbReference type="PANTHER" id="PTHR11638:SF111">
    <property type="entry name" value="ATP-DEPENDENT CLP PROTEASE ATP-BINDING SUBUNIT CLPA"/>
    <property type="match status" value="1"/>
</dbReference>
<dbReference type="Pfam" id="PF00004">
    <property type="entry name" value="AAA"/>
    <property type="match status" value="1"/>
</dbReference>
<accession>A0A7G1HR36</accession>
<dbReference type="Gene3D" id="1.10.1780.10">
    <property type="entry name" value="Clp, N-terminal domain"/>
    <property type="match status" value="1"/>
</dbReference>
<dbReference type="CDD" id="cd00009">
    <property type="entry name" value="AAA"/>
    <property type="match status" value="1"/>
</dbReference>
<reference evidence="9" key="1">
    <citation type="submission" date="2020-07" db="EMBL/GenBank/DDBJ databases">
        <title>Complete genome sequencing of Coprobacter sp. strain 2CBH44.</title>
        <authorList>
            <person name="Sakamoto M."/>
            <person name="Murakami T."/>
            <person name="Mori H."/>
        </authorList>
    </citation>
    <scope>NUCLEOTIDE SEQUENCE [LARGE SCALE GENOMIC DNA]</scope>
    <source>
        <strain evidence="9">2CBH44</strain>
    </source>
</reference>
<feature type="domain" description="AAA+ ATPase" evidence="6">
    <location>
        <begin position="201"/>
        <end position="345"/>
    </location>
</feature>
<comment type="similarity">
    <text evidence="5">Belongs to the ClpA/ClpB family.</text>
</comment>
<evidence type="ECO:0000256" key="5">
    <source>
        <dbReference type="RuleBase" id="RU004432"/>
    </source>
</evidence>
<dbReference type="PANTHER" id="PTHR11638">
    <property type="entry name" value="ATP-DEPENDENT CLP PROTEASE"/>
    <property type="match status" value="1"/>
</dbReference>
<evidence type="ECO:0000256" key="1">
    <source>
        <dbReference type="ARBA" id="ARBA00022737"/>
    </source>
</evidence>
<dbReference type="SMART" id="SM01086">
    <property type="entry name" value="ClpB_D2-small"/>
    <property type="match status" value="1"/>
</dbReference>
<proteinExistence type="inferred from homology"/>
<dbReference type="RefSeq" id="WP_200755487.1">
    <property type="nucleotide sequence ID" value="NZ_AP023322.1"/>
</dbReference>
<dbReference type="InterPro" id="IPR004176">
    <property type="entry name" value="Clp_R_N"/>
</dbReference>
<evidence type="ECO:0000313" key="9">
    <source>
        <dbReference type="Proteomes" id="UP000594042"/>
    </source>
</evidence>
<evidence type="ECO:0000313" key="8">
    <source>
        <dbReference type="EMBL" id="BCI62106.1"/>
    </source>
</evidence>
<gene>
    <name evidence="8" type="primary">clpA</name>
    <name evidence="8" type="ORF">Cop2CBH44_04590</name>
</gene>
<dbReference type="GO" id="GO:0005524">
    <property type="term" value="F:ATP binding"/>
    <property type="evidence" value="ECO:0007669"/>
    <property type="project" value="UniProtKB-KW"/>
</dbReference>
<dbReference type="GO" id="GO:0016887">
    <property type="term" value="F:ATP hydrolysis activity"/>
    <property type="evidence" value="ECO:0007669"/>
    <property type="project" value="InterPro"/>
</dbReference>
<organism evidence="8 9">
    <name type="scientific">Coprobacter secundus subsp. similis</name>
    <dbReference type="NCBI Taxonomy" id="2751153"/>
    <lineage>
        <taxon>Bacteria</taxon>
        <taxon>Pseudomonadati</taxon>
        <taxon>Bacteroidota</taxon>
        <taxon>Bacteroidia</taxon>
        <taxon>Bacteroidales</taxon>
        <taxon>Barnesiellaceae</taxon>
        <taxon>Coprobacter</taxon>
    </lineage>
</organism>
<evidence type="ECO:0000256" key="3">
    <source>
        <dbReference type="ARBA" id="ARBA00022840"/>
    </source>
</evidence>
<keyword evidence="3 5" id="KW-0067">ATP-binding</keyword>
<dbReference type="Proteomes" id="UP000594042">
    <property type="component" value="Chromosome"/>
</dbReference>
<dbReference type="InterPro" id="IPR003593">
    <property type="entry name" value="AAA+_ATPase"/>
</dbReference>
<protein>
    <submittedName>
        <fullName evidence="8">ATP-dependent Clp protease ATP-binding subunit ClpA</fullName>
    </submittedName>
</protein>
<dbReference type="InterPro" id="IPR041546">
    <property type="entry name" value="ClpA/ClpB_AAA_lid"/>
</dbReference>
<keyword evidence="2 5" id="KW-0547">Nucleotide-binding</keyword>
<dbReference type="SUPFAM" id="SSF52540">
    <property type="entry name" value="P-loop containing nucleoside triphosphate hydrolases"/>
    <property type="match status" value="2"/>
</dbReference>
<dbReference type="InterPro" id="IPR001270">
    <property type="entry name" value="ClpA/B"/>
</dbReference>
<dbReference type="Gene3D" id="3.40.50.300">
    <property type="entry name" value="P-loop containing nucleotide triphosphate hydrolases"/>
    <property type="match status" value="2"/>
</dbReference>
<sequence length="757" mass="85409">MDIKNTEFVDVAFSYAQHKATELRHEFIMPEHLLCAFLTQRPFINALEDCFCNIQELADRIEAYLTKEIESIPEDVEYHLEISAQLNSLLQHAYIMLNYSSAEELDVPHLIQGMLRLQDSWACHFLKETLGEEMPEFLSCLISQYEAVEYEDEMPISDEQGKKEGWKSYVTCLNDYLKEHNPLIGRESELERTIQVLCRKEKNNPLHVGEPGVGKTSLAYGLAARIEAGNVPERLRGCRIYELDLGSLLAGTQYRGDFEKRLKAIMDGVQNEGHAIVYIDEIHNLIGAGRTGDGSMDASNMLKPYLENGDIRFIGSTTYEEFNRYFSRSKGLVRRFQQIDIPEPGIEETIHIVEGLKEKYESYHGVVYESDVIPYAVRASARYINDRFLPDKAIDLVDEAGAYREMHPTPSAQQQTVDKNLITEILARVCKVDALAMKEDDASTLETLYERISAKIYGQDEAVRQVVEAVQMSKAGLLDENKPMASFLFVGPTGVGKTEVAKVLASELGVSLQRFDMSEYTEKHTVAKLIGSPAGYVGYEDGGLLTDAIRKTPNCVLLLDEIEKAHPDIFNILLQVMDYAVLTDNKGRKADCRHVILIMTSNAGAQYARQASVGFNSRIAAGEVMLKQVKKTFKPEFINRLSATVVFHDMDYRMASLILDKKLGELNQKLTARQISMKLSDEARKWLLLRGFLPEYGAREMDRVIASSLKPLLMREILFGSLKKGGKTSVLVEDDTLKLQLTEPEKSIDEETNAGRD</sequence>
<dbReference type="AlphaFoldDB" id="A0A7G1HR36"/>
<dbReference type="InterPro" id="IPR003959">
    <property type="entry name" value="ATPase_AAA_core"/>
</dbReference>
<feature type="domain" description="AAA+ ATPase" evidence="6">
    <location>
        <begin position="483"/>
        <end position="630"/>
    </location>
</feature>
<dbReference type="GO" id="GO:0008233">
    <property type="term" value="F:peptidase activity"/>
    <property type="evidence" value="ECO:0007669"/>
    <property type="project" value="UniProtKB-KW"/>
</dbReference>
<keyword evidence="4 5" id="KW-0143">Chaperone</keyword>
<dbReference type="InterPro" id="IPR036628">
    <property type="entry name" value="Clp_N_dom_sf"/>
</dbReference>
<keyword evidence="1" id="KW-0677">Repeat</keyword>
<dbReference type="CDD" id="cd19499">
    <property type="entry name" value="RecA-like_ClpB_Hsp104-like"/>
    <property type="match status" value="1"/>
</dbReference>
<dbReference type="Gene3D" id="1.10.8.60">
    <property type="match status" value="2"/>
</dbReference>
<dbReference type="SUPFAM" id="SSF81923">
    <property type="entry name" value="Double Clp-N motif"/>
    <property type="match status" value="1"/>
</dbReference>
<dbReference type="GO" id="GO:0006508">
    <property type="term" value="P:proteolysis"/>
    <property type="evidence" value="ECO:0007669"/>
    <property type="project" value="UniProtKB-KW"/>
</dbReference>
<dbReference type="PROSITE" id="PS00871">
    <property type="entry name" value="CLPAB_2"/>
    <property type="match status" value="1"/>
</dbReference>
<evidence type="ECO:0000259" key="6">
    <source>
        <dbReference type="SMART" id="SM00382"/>
    </source>
</evidence>
<dbReference type="Pfam" id="PF17871">
    <property type="entry name" value="AAA_lid_9"/>
    <property type="match status" value="1"/>
</dbReference>
<dbReference type="InterPro" id="IPR018368">
    <property type="entry name" value="ClpA/B_CS1"/>
</dbReference>
<dbReference type="KEGG" id="copr:Cop2CBH44_04590"/>
<evidence type="ECO:0000256" key="2">
    <source>
        <dbReference type="ARBA" id="ARBA00022741"/>
    </source>
</evidence>
<name>A0A7G1HR36_9BACT</name>
<dbReference type="GO" id="GO:0034605">
    <property type="term" value="P:cellular response to heat"/>
    <property type="evidence" value="ECO:0007669"/>
    <property type="project" value="TreeGrafter"/>
</dbReference>
<dbReference type="PRINTS" id="PR00300">
    <property type="entry name" value="CLPPROTEASEA"/>
</dbReference>
<keyword evidence="8" id="KW-0645">Protease</keyword>
<dbReference type="InterPro" id="IPR019489">
    <property type="entry name" value="Clp_ATPase_C"/>
</dbReference>
<dbReference type="GO" id="GO:0005737">
    <property type="term" value="C:cytoplasm"/>
    <property type="evidence" value="ECO:0007669"/>
    <property type="project" value="TreeGrafter"/>
</dbReference>
<dbReference type="Pfam" id="PF02861">
    <property type="entry name" value="Clp_N"/>
    <property type="match status" value="1"/>
</dbReference>
<dbReference type="PROSITE" id="PS00870">
    <property type="entry name" value="CLPAB_1"/>
    <property type="match status" value="1"/>
</dbReference>
<dbReference type="InterPro" id="IPR028299">
    <property type="entry name" value="ClpA/B_CS2"/>
</dbReference>
<dbReference type="FunFam" id="3.40.50.300:FF:000025">
    <property type="entry name" value="ATP-dependent Clp protease subunit"/>
    <property type="match status" value="1"/>
</dbReference>
<dbReference type="InterPro" id="IPR050130">
    <property type="entry name" value="ClpA_ClpB"/>
</dbReference>
<evidence type="ECO:0000259" key="7">
    <source>
        <dbReference type="SMART" id="SM01086"/>
    </source>
</evidence>
<dbReference type="InterPro" id="IPR027417">
    <property type="entry name" value="P-loop_NTPase"/>
</dbReference>
<keyword evidence="9" id="KW-1185">Reference proteome</keyword>
<evidence type="ECO:0000256" key="4">
    <source>
        <dbReference type="ARBA" id="ARBA00023186"/>
    </source>
</evidence>
<dbReference type="EMBL" id="AP023322">
    <property type="protein sequence ID" value="BCI62106.1"/>
    <property type="molecule type" value="Genomic_DNA"/>
</dbReference>
<keyword evidence="8" id="KW-0378">Hydrolase</keyword>
<dbReference type="Pfam" id="PF07724">
    <property type="entry name" value="AAA_2"/>
    <property type="match status" value="1"/>
</dbReference>
<feature type="domain" description="Clp ATPase C-terminal" evidence="7">
    <location>
        <begin position="650"/>
        <end position="739"/>
    </location>
</feature>
<dbReference type="Pfam" id="PF10431">
    <property type="entry name" value="ClpB_D2-small"/>
    <property type="match status" value="1"/>
</dbReference>